<name>A0A0T6B8P2_9SCAR</name>
<evidence type="ECO:0000313" key="4">
    <source>
        <dbReference type="Proteomes" id="UP000051574"/>
    </source>
</evidence>
<sequence length="266" mass="29290">IFFILNGQPLFSDYPLPQFPESPYQPSAAGFGSADREFYTFRENGSPFLPEGFAKRQQVSNSLPNKVPVGNFFVRNSITGQINGAKENNYEKPEKDIDRAQNVVSLNQRDYVTPEILLKNLQVLPYRKQSLEQVPQTKNINKGYPSLRLKPIEVLDSEDRSALDDASNDSRRDEESVTILANSKPAKKLISEETHKAEKIEEPSISRSQPNAIALAGPGGIAAAAPRATALTGDRGVSVSSPQATAIAGPSKDQIQERPIDKNKRQ</sequence>
<dbReference type="AlphaFoldDB" id="A0A0T6B8P2"/>
<dbReference type="InterPro" id="IPR031942">
    <property type="entry name" value="DUF4774"/>
</dbReference>
<dbReference type="Pfam" id="PF15999">
    <property type="entry name" value="DUF4774"/>
    <property type="match status" value="1"/>
</dbReference>
<dbReference type="OrthoDB" id="8194084at2759"/>
<feature type="domain" description="DUF4774" evidence="2">
    <location>
        <begin position="210"/>
        <end position="251"/>
    </location>
</feature>
<organism evidence="3 4">
    <name type="scientific">Oryctes borbonicus</name>
    <dbReference type="NCBI Taxonomy" id="1629725"/>
    <lineage>
        <taxon>Eukaryota</taxon>
        <taxon>Metazoa</taxon>
        <taxon>Ecdysozoa</taxon>
        <taxon>Arthropoda</taxon>
        <taxon>Hexapoda</taxon>
        <taxon>Insecta</taxon>
        <taxon>Pterygota</taxon>
        <taxon>Neoptera</taxon>
        <taxon>Endopterygota</taxon>
        <taxon>Coleoptera</taxon>
        <taxon>Polyphaga</taxon>
        <taxon>Scarabaeiformia</taxon>
        <taxon>Scarabaeidae</taxon>
        <taxon>Dynastinae</taxon>
        <taxon>Oryctes</taxon>
    </lineage>
</organism>
<dbReference type="EMBL" id="LJIG01009141">
    <property type="protein sequence ID" value="KRT83673.1"/>
    <property type="molecule type" value="Genomic_DNA"/>
</dbReference>
<feature type="non-terminal residue" evidence="3">
    <location>
        <position position="1"/>
    </location>
</feature>
<accession>A0A0T6B8P2</accession>
<dbReference type="Proteomes" id="UP000051574">
    <property type="component" value="Unassembled WGS sequence"/>
</dbReference>
<keyword evidence="4" id="KW-1185">Reference proteome</keyword>
<evidence type="ECO:0000256" key="1">
    <source>
        <dbReference type="SAM" id="MobiDB-lite"/>
    </source>
</evidence>
<proteinExistence type="predicted"/>
<gene>
    <name evidence="3" type="ORF">AMK59_3698</name>
</gene>
<feature type="compositionally biased region" description="Basic and acidic residues" evidence="1">
    <location>
        <begin position="189"/>
        <end position="204"/>
    </location>
</feature>
<evidence type="ECO:0000259" key="2">
    <source>
        <dbReference type="Pfam" id="PF15999"/>
    </source>
</evidence>
<feature type="region of interest" description="Disordered" evidence="1">
    <location>
        <begin position="182"/>
        <end position="214"/>
    </location>
</feature>
<feature type="region of interest" description="Disordered" evidence="1">
    <location>
        <begin position="231"/>
        <end position="266"/>
    </location>
</feature>
<protein>
    <recommendedName>
        <fullName evidence="2">DUF4774 domain-containing protein</fullName>
    </recommendedName>
</protein>
<evidence type="ECO:0000313" key="3">
    <source>
        <dbReference type="EMBL" id="KRT83673.1"/>
    </source>
</evidence>
<comment type="caution">
    <text evidence="3">The sequence shown here is derived from an EMBL/GenBank/DDBJ whole genome shotgun (WGS) entry which is preliminary data.</text>
</comment>
<reference evidence="3 4" key="1">
    <citation type="submission" date="2015-09" db="EMBL/GenBank/DDBJ databases">
        <title>Draft genome of the scarab beetle Oryctes borbonicus.</title>
        <authorList>
            <person name="Meyer J.M."/>
            <person name="Markov G.V."/>
            <person name="Baskaran P."/>
            <person name="Herrmann M."/>
            <person name="Sommer R.J."/>
            <person name="Roedelsperger C."/>
        </authorList>
    </citation>
    <scope>NUCLEOTIDE SEQUENCE [LARGE SCALE GENOMIC DNA]</scope>
    <source>
        <strain evidence="3">OB123</strain>
        <tissue evidence="3">Whole animal</tissue>
    </source>
</reference>
<feature type="compositionally biased region" description="Basic and acidic residues" evidence="1">
    <location>
        <begin position="254"/>
        <end position="266"/>
    </location>
</feature>